<dbReference type="InterPro" id="IPR031314">
    <property type="entry name" value="DNK_dom"/>
</dbReference>
<dbReference type="RefSeq" id="WP_168878382.1">
    <property type="nucleotide sequence ID" value="NZ_JABAIM010000004.1"/>
</dbReference>
<dbReference type="Proteomes" id="UP000587991">
    <property type="component" value="Unassembled WGS sequence"/>
</dbReference>
<evidence type="ECO:0000313" key="4">
    <source>
        <dbReference type="Proteomes" id="UP000587991"/>
    </source>
</evidence>
<keyword evidence="3" id="KW-0418">Kinase</keyword>
<accession>A0A847SHR8</accession>
<dbReference type="GO" id="GO:0005524">
    <property type="term" value="F:ATP binding"/>
    <property type="evidence" value="ECO:0007669"/>
    <property type="project" value="InterPro"/>
</dbReference>
<dbReference type="InterPro" id="IPR050566">
    <property type="entry name" value="Deoxyribonucleoside_kinase"/>
</dbReference>
<evidence type="ECO:0000256" key="1">
    <source>
        <dbReference type="PIRSR" id="PIRSR000705-1"/>
    </source>
</evidence>
<keyword evidence="4" id="KW-1185">Reference proteome</keyword>
<evidence type="ECO:0000313" key="3">
    <source>
        <dbReference type="EMBL" id="NLR76719.1"/>
    </source>
</evidence>
<dbReference type="PANTHER" id="PTHR10513:SF46">
    <property type="entry name" value="DEOXYGUANOSINE KINASE"/>
    <property type="match status" value="1"/>
</dbReference>
<dbReference type="EMBL" id="JABAIM010000004">
    <property type="protein sequence ID" value="NLR76719.1"/>
    <property type="molecule type" value="Genomic_DNA"/>
</dbReference>
<feature type="active site" description="Proton acceptor" evidence="1">
    <location>
        <position position="86"/>
    </location>
</feature>
<dbReference type="InterPro" id="IPR027417">
    <property type="entry name" value="P-loop_NTPase"/>
</dbReference>
<dbReference type="CDD" id="cd01673">
    <property type="entry name" value="dNK"/>
    <property type="match status" value="1"/>
</dbReference>
<dbReference type="PIRSF" id="PIRSF000705">
    <property type="entry name" value="DNK"/>
    <property type="match status" value="1"/>
</dbReference>
<gene>
    <name evidence="3" type="ORF">HF682_16245</name>
</gene>
<protein>
    <submittedName>
        <fullName evidence="3">Deoxynucleoside kinase</fullName>
    </submittedName>
</protein>
<evidence type="ECO:0000259" key="2">
    <source>
        <dbReference type="Pfam" id="PF01712"/>
    </source>
</evidence>
<dbReference type="GO" id="GO:0005737">
    <property type="term" value="C:cytoplasm"/>
    <property type="evidence" value="ECO:0007669"/>
    <property type="project" value="TreeGrafter"/>
</dbReference>
<keyword evidence="3" id="KW-0808">Transferase</keyword>
<dbReference type="InterPro" id="IPR002624">
    <property type="entry name" value="DCK/DGK"/>
</dbReference>
<dbReference type="Pfam" id="PF01712">
    <property type="entry name" value="dNK"/>
    <property type="match status" value="1"/>
</dbReference>
<dbReference type="SUPFAM" id="SSF52540">
    <property type="entry name" value="P-loop containing nucleoside triphosphate hydrolases"/>
    <property type="match status" value="1"/>
</dbReference>
<proteinExistence type="predicted"/>
<feature type="domain" description="Deoxynucleoside kinase" evidence="2">
    <location>
        <begin position="8"/>
        <end position="188"/>
    </location>
</feature>
<reference evidence="3 4" key="1">
    <citation type="submission" date="2020-04" db="EMBL/GenBank/DDBJ databases">
        <title>Draft genome of Leeia sp. IMCC25680.</title>
        <authorList>
            <person name="Song J."/>
            <person name="Cho J.-C."/>
        </authorList>
    </citation>
    <scope>NUCLEOTIDE SEQUENCE [LARGE SCALE GENOMIC DNA]</scope>
    <source>
        <strain evidence="3 4">IMCC25680</strain>
    </source>
</reference>
<comment type="caution">
    <text evidence="3">The sequence shown here is derived from an EMBL/GenBank/DDBJ whole genome shotgun (WGS) entry which is preliminary data.</text>
</comment>
<dbReference type="Gene3D" id="3.40.50.300">
    <property type="entry name" value="P-loop containing nucleotide triphosphate hydrolases"/>
    <property type="match status" value="1"/>
</dbReference>
<dbReference type="PANTHER" id="PTHR10513">
    <property type="entry name" value="DEOXYNUCLEOSIDE KINASE"/>
    <property type="match status" value="1"/>
</dbReference>
<name>A0A847SHR8_9NEIS</name>
<sequence>MSRQYRYIVVEGPSGVGKTALARRLAEHYQSRLLLDAPEDNPFLPRFYADPQRYALPTQLAFLFQRLRQLEETAQPDLFDSGLVADFLLEKDALFAELLLSNDEYSLYLDLYQKLTSNLPQPDLVICLQASPNWLVEHVRRHNYPHLPQVGDGLLRRLAQRYSSFFYRYQDAPLLMVNVEHLQLEQDADFALLLRRINEMRGQREFFNKGD</sequence>
<organism evidence="3 4">
    <name type="scientific">Leeia aquatica</name>
    <dbReference type="NCBI Taxonomy" id="2725557"/>
    <lineage>
        <taxon>Bacteria</taxon>
        <taxon>Pseudomonadati</taxon>
        <taxon>Pseudomonadota</taxon>
        <taxon>Betaproteobacteria</taxon>
        <taxon>Neisseriales</taxon>
        <taxon>Leeiaceae</taxon>
        <taxon>Leeia</taxon>
    </lineage>
</organism>
<dbReference type="AlphaFoldDB" id="A0A847SHR8"/>
<dbReference type="GO" id="GO:0019136">
    <property type="term" value="F:deoxynucleoside kinase activity"/>
    <property type="evidence" value="ECO:0007669"/>
    <property type="project" value="InterPro"/>
</dbReference>